<sequence>MRRLDLPSPPPRAVVILAAALAAAVATGGVEAAGNMYASSARATTTSSSWGSYAGGAMHGAEMALAAAAAVEDEVAPEFFPVGLVVGDGHGSYFDGLKRDQPFCPPHKTCAANGGTPYTPGCLTIYQCNNGRG</sequence>
<evidence type="ECO:0000313" key="3">
    <source>
        <dbReference type="Proteomes" id="UP000008022"/>
    </source>
</evidence>
<reference evidence="3" key="1">
    <citation type="submission" date="2013-06" db="EMBL/GenBank/DDBJ databases">
        <authorList>
            <person name="Zhao Q."/>
        </authorList>
    </citation>
    <scope>NUCLEOTIDE SEQUENCE</scope>
    <source>
        <strain evidence="3">cv. W1943</strain>
    </source>
</reference>
<reference evidence="2" key="2">
    <citation type="submission" date="2015-06" db="UniProtKB">
        <authorList>
            <consortium name="EnsemblPlants"/>
        </authorList>
    </citation>
    <scope>IDENTIFICATION</scope>
</reference>
<dbReference type="Gramene" id="ORUFI12G18260.1">
    <property type="protein sequence ID" value="ORUFI12G18260.1"/>
    <property type="gene ID" value="ORUFI12G18260"/>
</dbReference>
<organism evidence="2 3">
    <name type="scientific">Oryza rufipogon</name>
    <name type="common">Brownbeard rice</name>
    <name type="synonym">Asian wild rice</name>
    <dbReference type="NCBI Taxonomy" id="4529"/>
    <lineage>
        <taxon>Eukaryota</taxon>
        <taxon>Viridiplantae</taxon>
        <taxon>Streptophyta</taxon>
        <taxon>Embryophyta</taxon>
        <taxon>Tracheophyta</taxon>
        <taxon>Spermatophyta</taxon>
        <taxon>Magnoliopsida</taxon>
        <taxon>Liliopsida</taxon>
        <taxon>Poales</taxon>
        <taxon>Poaceae</taxon>
        <taxon>BOP clade</taxon>
        <taxon>Oryzoideae</taxon>
        <taxon>Oryzeae</taxon>
        <taxon>Oryzinae</taxon>
        <taxon>Oryza</taxon>
    </lineage>
</organism>
<dbReference type="AlphaFoldDB" id="A0A0E0RIZ9"/>
<dbReference type="Proteomes" id="UP000008022">
    <property type="component" value="Unassembled WGS sequence"/>
</dbReference>
<feature type="chain" id="PRO_5002372698" evidence="1">
    <location>
        <begin position="33"/>
        <end position="133"/>
    </location>
</feature>
<evidence type="ECO:0000256" key="1">
    <source>
        <dbReference type="SAM" id="SignalP"/>
    </source>
</evidence>
<evidence type="ECO:0000313" key="2">
    <source>
        <dbReference type="EnsemblPlants" id="ORUFI12G18260.1"/>
    </source>
</evidence>
<accession>A0A0E0RIZ9</accession>
<keyword evidence="1" id="KW-0732">Signal</keyword>
<dbReference type="HOGENOM" id="CLU_2076748_0_0_1"/>
<keyword evidence="3" id="KW-1185">Reference proteome</keyword>
<dbReference type="EnsemblPlants" id="ORUFI12G18260.1">
    <property type="protein sequence ID" value="ORUFI12G18260.1"/>
    <property type="gene ID" value="ORUFI12G18260"/>
</dbReference>
<protein>
    <submittedName>
        <fullName evidence="2">Uncharacterized protein</fullName>
    </submittedName>
</protein>
<proteinExistence type="predicted"/>
<feature type="signal peptide" evidence="1">
    <location>
        <begin position="1"/>
        <end position="32"/>
    </location>
</feature>
<name>A0A0E0RIZ9_ORYRU</name>